<dbReference type="Pfam" id="PF00023">
    <property type="entry name" value="Ank"/>
    <property type="match status" value="1"/>
</dbReference>
<dbReference type="EMBL" id="NMUH01000378">
    <property type="protein sequence ID" value="MQL78027.1"/>
    <property type="molecule type" value="Genomic_DNA"/>
</dbReference>
<keyword evidence="6" id="KW-1185">Reference proteome</keyword>
<feature type="region of interest" description="Disordered" evidence="4">
    <location>
        <begin position="509"/>
        <end position="539"/>
    </location>
</feature>
<dbReference type="PROSITE" id="PS50088">
    <property type="entry name" value="ANK_REPEAT"/>
    <property type="match status" value="2"/>
</dbReference>
<dbReference type="AlphaFoldDB" id="A0A843U7M3"/>
<proteinExistence type="predicted"/>
<dbReference type="PANTHER" id="PTHR24186:SF50">
    <property type="entry name" value="ANKYRIN REPEAT-CONTAINING PROTEIN ITN1-LIKE ISOFORM X1"/>
    <property type="match status" value="1"/>
</dbReference>
<dbReference type="Proteomes" id="UP000652761">
    <property type="component" value="Unassembled WGS sequence"/>
</dbReference>
<dbReference type="Gene3D" id="1.25.40.20">
    <property type="entry name" value="Ankyrin repeat-containing domain"/>
    <property type="match status" value="3"/>
</dbReference>
<comment type="caution">
    <text evidence="5">The sequence shown here is derived from an EMBL/GenBank/DDBJ whole genome shotgun (WGS) entry which is preliminary data.</text>
</comment>
<dbReference type="PANTHER" id="PTHR24186">
    <property type="entry name" value="PROTEIN PHOSPHATASE 1 REGULATORY SUBUNIT"/>
    <property type="match status" value="1"/>
</dbReference>
<reference evidence="5" key="1">
    <citation type="submission" date="2017-07" db="EMBL/GenBank/DDBJ databases">
        <title>Taro Niue Genome Assembly and Annotation.</title>
        <authorList>
            <person name="Atibalentja N."/>
            <person name="Keating K."/>
            <person name="Fields C.J."/>
        </authorList>
    </citation>
    <scope>NUCLEOTIDE SEQUENCE</scope>
    <source>
        <strain evidence="5">Niue_2</strain>
        <tissue evidence="5">Leaf</tissue>
    </source>
</reference>
<feature type="compositionally biased region" description="Basic and acidic residues" evidence="4">
    <location>
        <begin position="522"/>
        <end position="533"/>
    </location>
</feature>
<dbReference type="SMR" id="A0A843U7M3"/>
<dbReference type="SUPFAM" id="SSF48403">
    <property type="entry name" value="Ankyrin repeat"/>
    <property type="match status" value="1"/>
</dbReference>
<dbReference type="InterPro" id="IPR036770">
    <property type="entry name" value="Ankyrin_rpt-contain_sf"/>
</dbReference>
<evidence type="ECO:0000313" key="6">
    <source>
        <dbReference type="Proteomes" id="UP000652761"/>
    </source>
</evidence>
<dbReference type="GO" id="GO:0005886">
    <property type="term" value="C:plasma membrane"/>
    <property type="evidence" value="ECO:0007669"/>
    <property type="project" value="TreeGrafter"/>
</dbReference>
<organism evidence="5 6">
    <name type="scientific">Colocasia esculenta</name>
    <name type="common">Wild taro</name>
    <name type="synonym">Arum esculentum</name>
    <dbReference type="NCBI Taxonomy" id="4460"/>
    <lineage>
        <taxon>Eukaryota</taxon>
        <taxon>Viridiplantae</taxon>
        <taxon>Streptophyta</taxon>
        <taxon>Embryophyta</taxon>
        <taxon>Tracheophyta</taxon>
        <taxon>Spermatophyta</taxon>
        <taxon>Magnoliopsida</taxon>
        <taxon>Liliopsida</taxon>
        <taxon>Araceae</taxon>
        <taxon>Aroideae</taxon>
        <taxon>Colocasieae</taxon>
        <taxon>Colocasia</taxon>
    </lineage>
</organism>
<evidence type="ECO:0000313" key="5">
    <source>
        <dbReference type="EMBL" id="MQL78027.1"/>
    </source>
</evidence>
<dbReference type="PRINTS" id="PR01415">
    <property type="entry name" value="ANKYRIN"/>
</dbReference>
<dbReference type="PROSITE" id="PS50297">
    <property type="entry name" value="ANK_REP_REGION"/>
    <property type="match status" value="2"/>
</dbReference>
<dbReference type="OrthoDB" id="5314041at2759"/>
<evidence type="ECO:0000256" key="2">
    <source>
        <dbReference type="ARBA" id="ARBA00023043"/>
    </source>
</evidence>
<evidence type="ECO:0000256" key="4">
    <source>
        <dbReference type="SAM" id="MobiDB-lite"/>
    </source>
</evidence>
<sequence>MADSYFPLRWESTGDQWWYASPIDWAAANGHYDLVRELLRVDNNLLIKLTSLRRIRRIETVWDDDARFADAARCRSHVARKLLLDCEAKSGRNTLIRAGYGGWLLYTAASAGDMGFVQELLGRDPLLVFGEGEYGVTDIFYAAARSKDSDVFRLVLDHAVSRRHSGGIAREVGENSDENFAVLKWEMVNRAVHAAARGGNLEILKELVGDRSDILAYRDVQGSTVLHAAAGRGQVEVVKDLVVSFDIINSRNNQGNTALHVAAFKGHLAVVEVLIIASSSSMYLTNDGGNTFLHMAVAGFRTSGFQRLDRQMELMKCLAFGNLVSIQEIINVRNNDGRTVLHMAVVGNVHSNLVELLMTIQSINLNIKDVDGMTALDLLSQSPRSATSEILIRRLISAGALSNAKDNMARSALVSHIRMQGFERSPGTTFKVSDAEIFHFTGLEASDAGDDGSVRPSSCSSTSKSELTHMDTFDGYLDSTEKKKRSSVKYARKGLKFLLVWPQKKGKKTDALEKLEDEDSGDSYRRWSDREDTPTPLRQRFSRPLSLQNNKRTLAVWNSTPSPSTNKKFAAGQSNVFFQATPLFSPSRSLSNSFSMSSISSPQSDRQKGLYFESEIGTPSCSDSPLNSLSANITATQKSGSLKNRLMKKYICFGARGLTVEDPTGRQRSSRFFKRSVLSAA</sequence>
<evidence type="ECO:0000256" key="3">
    <source>
        <dbReference type="PROSITE-ProRule" id="PRU00023"/>
    </source>
</evidence>
<feature type="repeat" description="ANK" evidence="3">
    <location>
        <begin position="254"/>
        <end position="275"/>
    </location>
</feature>
<feature type="repeat" description="ANK" evidence="3">
    <location>
        <begin position="221"/>
        <end position="253"/>
    </location>
</feature>
<protein>
    <submittedName>
        <fullName evidence="5">Uncharacterized protein</fullName>
    </submittedName>
</protein>
<evidence type="ECO:0000256" key="1">
    <source>
        <dbReference type="ARBA" id="ARBA00022737"/>
    </source>
</evidence>
<dbReference type="Pfam" id="PF12796">
    <property type="entry name" value="Ank_2"/>
    <property type="match status" value="1"/>
</dbReference>
<keyword evidence="1" id="KW-0677">Repeat</keyword>
<keyword evidence="2 3" id="KW-0040">ANK repeat</keyword>
<name>A0A843U7M3_COLES</name>
<gene>
    <name evidence="5" type="ORF">Taro_010459</name>
</gene>
<dbReference type="InterPro" id="IPR002110">
    <property type="entry name" value="Ankyrin_rpt"/>
</dbReference>
<dbReference type="SMART" id="SM00248">
    <property type="entry name" value="ANK"/>
    <property type="match status" value="9"/>
</dbReference>
<accession>A0A843U7M3</accession>